<dbReference type="Pfam" id="PF13456">
    <property type="entry name" value="RVT_3"/>
    <property type="match status" value="1"/>
</dbReference>
<dbReference type="AlphaFoldDB" id="A0A2M7RP71"/>
<organism evidence="2 3">
    <name type="scientific">bacterium (Candidatus Gribaldobacteria) CG_4_10_14_0_8_um_filter_33_9</name>
    <dbReference type="NCBI Taxonomy" id="2014266"/>
    <lineage>
        <taxon>Bacteria</taxon>
        <taxon>Candidatus Gribaldobacteria</taxon>
    </lineage>
</organism>
<dbReference type="PANTHER" id="PTHR46387:SF2">
    <property type="entry name" value="RIBONUCLEASE HI"/>
    <property type="match status" value="1"/>
</dbReference>
<protein>
    <recommendedName>
        <fullName evidence="1">RNase H type-1 domain-containing protein</fullName>
    </recommendedName>
</protein>
<dbReference type="SUPFAM" id="SSF53098">
    <property type="entry name" value="Ribonuclease H-like"/>
    <property type="match status" value="1"/>
</dbReference>
<dbReference type="PROSITE" id="PS50879">
    <property type="entry name" value="RNASE_H_1"/>
    <property type="match status" value="1"/>
</dbReference>
<proteinExistence type="predicted"/>
<dbReference type="Gene3D" id="3.30.420.10">
    <property type="entry name" value="Ribonuclease H-like superfamily/Ribonuclease H"/>
    <property type="match status" value="1"/>
</dbReference>
<dbReference type="GO" id="GO:0003676">
    <property type="term" value="F:nucleic acid binding"/>
    <property type="evidence" value="ECO:0007669"/>
    <property type="project" value="InterPro"/>
</dbReference>
<evidence type="ECO:0000313" key="3">
    <source>
        <dbReference type="Proteomes" id="UP000229371"/>
    </source>
</evidence>
<dbReference type="CDD" id="cd09279">
    <property type="entry name" value="RNase_HI_like"/>
    <property type="match status" value="1"/>
</dbReference>
<dbReference type="Proteomes" id="UP000229371">
    <property type="component" value="Unassembled WGS sequence"/>
</dbReference>
<dbReference type="InterPro" id="IPR012337">
    <property type="entry name" value="RNaseH-like_sf"/>
</dbReference>
<dbReference type="PANTHER" id="PTHR46387">
    <property type="entry name" value="POLYNUCLEOTIDYL TRANSFERASE, RIBONUCLEASE H-LIKE SUPERFAMILY PROTEIN"/>
    <property type="match status" value="1"/>
</dbReference>
<evidence type="ECO:0000259" key="1">
    <source>
        <dbReference type="PROSITE" id="PS50879"/>
    </source>
</evidence>
<gene>
    <name evidence="2" type="ORF">COY61_00110</name>
</gene>
<accession>A0A2M7RP71</accession>
<sequence>MTQNKLVIYIDGGSRGNPGPSALGVLFLGEKGEFIKEYSLCLGKKTNNEAEYLSLIFALKKIKAVFGKEKIQELPIEIKSDSELLIKQMNGQYKIKEPSIQQLFLEAWNLKIDFKNLKFYLIPREENKRADKLVNEALNTEAKIQKLF</sequence>
<comment type="caution">
    <text evidence="2">The sequence shown here is derived from an EMBL/GenBank/DDBJ whole genome shotgun (WGS) entry which is preliminary data.</text>
</comment>
<dbReference type="InterPro" id="IPR002156">
    <property type="entry name" value="RNaseH_domain"/>
</dbReference>
<dbReference type="InterPro" id="IPR036397">
    <property type="entry name" value="RNaseH_sf"/>
</dbReference>
<feature type="domain" description="RNase H type-1" evidence="1">
    <location>
        <begin position="2"/>
        <end position="139"/>
    </location>
</feature>
<dbReference type="EMBL" id="PFMI01000003">
    <property type="protein sequence ID" value="PIZ01265.1"/>
    <property type="molecule type" value="Genomic_DNA"/>
</dbReference>
<name>A0A2M7RP71_9BACT</name>
<reference evidence="3" key="1">
    <citation type="submission" date="2017-09" db="EMBL/GenBank/DDBJ databases">
        <title>Depth-based differentiation of microbial function through sediment-hosted aquifers and enrichment of novel symbionts in the deep terrestrial subsurface.</title>
        <authorList>
            <person name="Probst A.J."/>
            <person name="Ladd B."/>
            <person name="Jarett J.K."/>
            <person name="Geller-Mcgrath D.E."/>
            <person name="Sieber C.M.K."/>
            <person name="Emerson J.B."/>
            <person name="Anantharaman K."/>
            <person name="Thomas B.C."/>
            <person name="Malmstrom R."/>
            <person name="Stieglmeier M."/>
            <person name="Klingl A."/>
            <person name="Woyke T."/>
            <person name="Ryan C.M."/>
            <person name="Banfield J.F."/>
        </authorList>
    </citation>
    <scope>NUCLEOTIDE SEQUENCE [LARGE SCALE GENOMIC DNA]</scope>
</reference>
<evidence type="ECO:0000313" key="2">
    <source>
        <dbReference type="EMBL" id="PIZ01265.1"/>
    </source>
</evidence>
<dbReference type="GO" id="GO:0004523">
    <property type="term" value="F:RNA-DNA hybrid ribonuclease activity"/>
    <property type="evidence" value="ECO:0007669"/>
    <property type="project" value="InterPro"/>
</dbReference>